<sequence length="347" mass="40044">MNKNSLAERFNDFVVLECEGSSEFYRRLASEIAEDDDLLELCLNAREGQPVPNLLLGAVHYLLLKGTDHQLQEYYPSIVKEPQKDSHLFETFKDFCFRNTSKIKNILKNKRVQTNEVRRCAYLYPIFGFIYQQTNKPLSLIEIGTSAGLQLLWDQYSYSYGNEQVYGNKDSYVHLISNVREGEVPTHLLSSIPPVNDRRGMDLHVSDLTNIEDYLWLKALIWPEHEDRLSNFEAAVKQLRLHPPHLIEGDGVGLLTEVIEEIPTDTTLCIFHTHVANQMPNTVKESLIHKVKEIGNQRDVFHIYNNMEDRNLHVDSVVNGEFKKRTVGGTDGHGRWFDWKLSNEDLA</sequence>
<dbReference type="Proteomes" id="UP000183557">
    <property type="component" value="Unassembled WGS sequence"/>
</dbReference>
<accession>A0A1I3Q8B7</accession>
<dbReference type="InterPro" id="IPR011200">
    <property type="entry name" value="UCP012608"/>
</dbReference>
<dbReference type="RefSeq" id="WP_075035025.1">
    <property type="nucleotide sequence ID" value="NZ_FOSB01000001.1"/>
</dbReference>
<protein>
    <recommendedName>
        <fullName evidence="3">DUF2332 domain-containing protein</fullName>
    </recommendedName>
</protein>
<name>A0A1I3Q8B7_HALDA</name>
<organism evidence="1 2">
    <name type="scientific">Halobacillus dabanensis</name>
    <dbReference type="NCBI Taxonomy" id="240302"/>
    <lineage>
        <taxon>Bacteria</taxon>
        <taxon>Bacillati</taxon>
        <taxon>Bacillota</taxon>
        <taxon>Bacilli</taxon>
        <taxon>Bacillales</taxon>
        <taxon>Bacillaceae</taxon>
        <taxon>Halobacillus</taxon>
    </lineage>
</organism>
<evidence type="ECO:0008006" key="3">
    <source>
        <dbReference type="Google" id="ProtNLM"/>
    </source>
</evidence>
<gene>
    <name evidence="1" type="ORF">SAMN04487936_101601</name>
</gene>
<keyword evidence="2" id="KW-1185">Reference proteome</keyword>
<dbReference type="OrthoDB" id="9789360at2"/>
<proteinExistence type="predicted"/>
<dbReference type="AlphaFoldDB" id="A0A1I3Q8B7"/>
<dbReference type="Pfam" id="PF10094">
    <property type="entry name" value="DUF2332"/>
    <property type="match status" value="1"/>
</dbReference>
<dbReference type="PIRSF" id="PIRSF012608">
    <property type="entry name" value="UCP012608"/>
    <property type="match status" value="1"/>
</dbReference>
<evidence type="ECO:0000313" key="1">
    <source>
        <dbReference type="EMBL" id="SFJ30333.1"/>
    </source>
</evidence>
<reference evidence="2" key="1">
    <citation type="submission" date="2016-10" db="EMBL/GenBank/DDBJ databases">
        <authorList>
            <person name="Varghese N."/>
            <person name="Submissions S."/>
        </authorList>
    </citation>
    <scope>NUCLEOTIDE SEQUENCE [LARGE SCALE GENOMIC DNA]</scope>
    <source>
        <strain evidence="2">CGMCC 1.3704</strain>
    </source>
</reference>
<dbReference type="EMBL" id="FOSB01000001">
    <property type="protein sequence ID" value="SFJ30333.1"/>
    <property type="molecule type" value="Genomic_DNA"/>
</dbReference>
<evidence type="ECO:0000313" key="2">
    <source>
        <dbReference type="Proteomes" id="UP000183557"/>
    </source>
</evidence>